<feature type="region of interest" description="Disordered" evidence="1">
    <location>
        <begin position="79"/>
        <end position="98"/>
    </location>
</feature>
<dbReference type="EMBL" id="JABSND010000490">
    <property type="protein sequence ID" value="KAI6290236.1"/>
    <property type="molecule type" value="Genomic_DNA"/>
</dbReference>
<accession>A0ABQ8N2Q5</accession>
<protein>
    <submittedName>
        <fullName evidence="2">Uncharacterized protein</fullName>
    </submittedName>
</protein>
<dbReference type="Proteomes" id="UP001059893">
    <property type="component" value="Unassembled WGS sequence"/>
</dbReference>
<name>A0ABQ8N2Q5_PYRGI</name>
<feature type="region of interest" description="Disordered" evidence="1">
    <location>
        <begin position="1"/>
        <end position="56"/>
    </location>
</feature>
<organism evidence="2 3">
    <name type="scientific">Pyricularia grisea</name>
    <name type="common">Crabgrass-specific blast fungus</name>
    <name type="synonym">Magnaporthe grisea</name>
    <dbReference type="NCBI Taxonomy" id="148305"/>
    <lineage>
        <taxon>Eukaryota</taxon>
        <taxon>Fungi</taxon>
        <taxon>Dikarya</taxon>
        <taxon>Ascomycota</taxon>
        <taxon>Pezizomycotina</taxon>
        <taxon>Sordariomycetes</taxon>
        <taxon>Sordariomycetidae</taxon>
        <taxon>Magnaporthales</taxon>
        <taxon>Pyriculariaceae</taxon>
        <taxon>Pyricularia</taxon>
    </lineage>
</organism>
<evidence type="ECO:0000313" key="2">
    <source>
        <dbReference type="EMBL" id="KAI6290236.1"/>
    </source>
</evidence>
<feature type="compositionally biased region" description="Polar residues" evidence="1">
    <location>
        <begin position="80"/>
        <end position="89"/>
    </location>
</feature>
<keyword evidence="3" id="KW-1185">Reference proteome</keyword>
<reference evidence="2" key="1">
    <citation type="submission" date="2021-01" db="EMBL/GenBank/DDBJ databases">
        <title>Deciphering the adaptive evolutionary patterns associated with biogeogrpahic diversity in the finger millet blast pathogen Magnaporthe oryzae in Eastern Africa.</title>
        <authorList>
            <person name="Onyema G."/>
            <person name="Shittu T.A."/>
            <person name="Dodsworth S."/>
            <person name="Devilliers S."/>
            <person name="Muthumeenakshi S."/>
            <person name="Sreenivasaprasad S."/>
        </authorList>
    </citation>
    <scope>NUCLEOTIDE SEQUENCE</scope>
    <source>
        <strain evidence="2">D15/s37</strain>
    </source>
</reference>
<gene>
    <name evidence="2" type="ORF">MCOR33_011422</name>
</gene>
<sequence>MPPAKARNGHGHDDKNDSTSHGNGKDKDATNGAQSNHQVNGSGGTKMRRVASAAGTNLRESVAADTAATLAAQSLTKSANSASNPQAQDPSAAGSVVSSIGAFQTRRSREMSFHCMTDRGNHFVRNSFSGLRSTDRFSKNTAGLIACPPLPLSSPTTTNGSLEGQAASDCSRPRCGGPRLSDVKAETIWRAC</sequence>
<proteinExistence type="predicted"/>
<feature type="compositionally biased region" description="Polar residues" evidence="1">
    <location>
        <begin position="31"/>
        <end position="40"/>
    </location>
</feature>
<feature type="compositionally biased region" description="Basic and acidic residues" evidence="1">
    <location>
        <begin position="10"/>
        <end position="29"/>
    </location>
</feature>
<evidence type="ECO:0000256" key="1">
    <source>
        <dbReference type="SAM" id="MobiDB-lite"/>
    </source>
</evidence>
<evidence type="ECO:0000313" key="3">
    <source>
        <dbReference type="Proteomes" id="UP001059893"/>
    </source>
</evidence>
<comment type="caution">
    <text evidence="2">The sequence shown here is derived from an EMBL/GenBank/DDBJ whole genome shotgun (WGS) entry which is preliminary data.</text>
</comment>